<reference evidence="1 2" key="1">
    <citation type="submission" date="2019-02" db="EMBL/GenBank/DDBJ databases">
        <title>Genomic Encyclopedia of Type Strains, Phase IV (KMG-IV): sequencing the most valuable type-strain genomes for metagenomic binning, comparative biology and taxonomic classification.</title>
        <authorList>
            <person name="Goeker M."/>
        </authorList>
    </citation>
    <scope>NUCLEOTIDE SEQUENCE [LARGE SCALE GENOMIC DNA]</scope>
    <source>
        <strain evidence="1 2">DSM 17196</strain>
    </source>
</reference>
<dbReference type="Proteomes" id="UP000292262">
    <property type="component" value="Unassembled WGS sequence"/>
</dbReference>
<organism evidence="1 2">
    <name type="scientific">Aquimarina brevivitae</name>
    <dbReference type="NCBI Taxonomy" id="323412"/>
    <lineage>
        <taxon>Bacteria</taxon>
        <taxon>Pseudomonadati</taxon>
        <taxon>Bacteroidota</taxon>
        <taxon>Flavobacteriia</taxon>
        <taxon>Flavobacteriales</taxon>
        <taxon>Flavobacteriaceae</taxon>
        <taxon>Aquimarina</taxon>
    </lineage>
</organism>
<evidence type="ECO:0000313" key="2">
    <source>
        <dbReference type="Proteomes" id="UP000292262"/>
    </source>
</evidence>
<comment type="caution">
    <text evidence="1">The sequence shown here is derived from an EMBL/GenBank/DDBJ whole genome shotgun (WGS) entry which is preliminary data.</text>
</comment>
<evidence type="ECO:0000313" key="1">
    <source>
        <dbReference type="EMBL" id="RZS93294.1"/>
    </source>
</evidence>
<protein>
    <submittedName>
        <fullName evidence="1">Uncharacterized protein</fullName>
    </submittedName>
</protein>
<name>A0A4Q7P0U6_9FLAO</name>
<accession>A0A4Q7P0U6</accession>
<proteinExistence type="predicted"/>
<gene>
    <name evidence="1" type="ORF">EV197_1872</name>
</gene>
<keyword evidence="2" id="KW-1185">Reference proteome</keyword>
<dbReference type="EMBL" id="SGXE01000002">
    <property type="protein sequence ID" value="RZS93294.1"/>
    <property type="molecule type" value="Genomic_DNA"/>
</dbReference>
<dbReference type="AlphaFoldDB" id="A0A4Q7P0U6"/>
<sequence>MSTKNNYGLNVFFMIYKNMMLNYINTIGFHLIRNGFFSPLNLKIKKTNTISIENNKTQYNISISNTFKTFFTQLIINKLPKHHKIYT</sequence>